<evidence type="ECO:0000256" key="3">
    <source>
        <dbReference type="ARBA" id="ARBA00023163"/>
    </source>
</evidence>
<dbReference type="InParanoid" id="A0A2R6QQ84"/>
<dbReference type="GO" id="GO:0046983">
    <property type="term" value="F:protein dimerization activity"/>
    <property type="evidence" value="ECO:0007669"/>
    <property type="project" value="InterPro"/>
</dbReference>
<keyword evidence="2" id="KW-0805">Transcription regulation</keyword>
<comment type="caution">
    <text evidence="7">The sequence shown here is derived from an EMBL/GenBank/DDBJ whole genome shotgun (WGS) entry which is preliminary data.</text>
</comment>
<feature type="domain" description="BHLH" evidence="6">
    <location>
        <begin position="169"/>
        <end position="220"/>
    </location>
</feature>
<dbReference type="InterPro" id="IPR011598">
    <property type="entry name" value="bHLH_dom"/>
</dbReference>
<dbReference type="SUPFAM" id="SSF47459">
    <property type="entry name" value="HLH, helix-loop-helix DNA-binding domain"/>
    <property type="match status" value="1"/>
</dbReference>
<dbReference type="Gene3D" id="4.10.280.10">
    <property type="entry name" value="Helix-loop-helix DNA-binding domain"/>
    <property type="match status" value="1"/>
</dbReference>
<dbReference type="STRING" id="1590841.A0A2R6QQ84"/>
<keyword evidence="8" id="KW-1185">Reference proteome</keyword>
<dbReference type="GO" id="GO:0005634">
    <property type="term" value="C:nucleus"/>
    <property type="evidence" value="ECO:0007669"/>
    <property type="project" value="UniProtKB-SubCell"/>
</dbReference>
<accession>A0A2R6QQ84</accession>
<dbReference type="EMBL" id="NKQK01000014">
    <property type="protein sequence ID" value="PSS12089.1"/>
    <property type="molecule type" value="Genomic_DNA"/>
</dbReference>
<dbReference type="PANTHER" id="PTHR12565:SF184">
    <property type="entry name" value="BHLH TRANSCRIPTION FACTOR"/>
    <property type="match status" value="1"/>
</dbReference>
<dbReference type="GO" id="GO:0003700">
    <property type="term" value="F:DNA-binding transcription factor activity"/>
    <property type="evidence" value="ECO:0007669"/>
    <property type="project" value="TreeGrafter"/>
</dbReference>
<evidence type="ECO:0000313" key="8">
    <source>
        <dbReference type="Proteomes" id="UP000241394"/>
    </source>
</evidence>
<reference evidence="8" key="2">
    <citation type="journal article" date="2018" name="BMC Genomics">
        <title>A manually annotated Actinidia chinensis var. chinensis (kiwifruit) genome highlights the challenges associated with draft genomes and gene prediction in plants.</title>
        <authorList>
            <person name="Pilkington S.M."/>
            <person name="Crowhurst R."/>
            <person name="Hilario E."/>
            <person name="Nardozza S."/>
            <person name="Fraser L."/>
            <person name="Peng Y."/>
            <person name="Gunaseelan K."/>
            <person name="Simpson R."/>
            <person name="Tahir J."/>
            <person name="Deroles S.C."/>
            <person name="Templeton K."/>
            <person name="Luo Z."/>
            <person name="Davy M."/>
            <person name="Cheng C."/>
            <person name="McNeilage M."/>
            <person name="Scaglione D."/>
            <person name="Liu Y."/>
            <person name="Zhang Q."/>
            <person name="Datson P."/>
            <person name="De Silva N."/>
            <person name="Gardiner S.E."/>
            <person name="Bassett H."/>
            <person name="Chagne D."/>
            <person name="McCallum J."/>
            <person name="Dzierzon H."/>
            <person name="Deng C."/>
            <person name="Wang Y.Y."/>
            <person name="Barron L."/>
            <person name="Manako K."/>
            <person name="Bowen J."/>
            <person name="Foster T.M."/>
            <person name="Erridge Z.A."/>
            <person name="Tiffin H."/>
            <person name="Waite C.N."/>
            <person name="Davies K.M."/>
            <person name="Grierson E.P."/>
            <person name="Laing W.A."/>
            <person name="Kirk R."/>
            <person name="Chen X."/>
            <person name="Wood M."/>
            <person name="Montefiori M."/>
            <person name="Brummell D.A."/>
            <person name="Schwinn K.E."/>
            <person name="Catanach A."/>
            <person name="Fullerton C."/>
            <person name="Li D."/>
            <person name="Meiyalaghan S."/>
            <person name="Nieuwenhuizen N."/>
            <person name="Read N."/>
            <person name="Prakash R."/>
            <person name="Hunter D."/>
            <person name="Zhang H."/>
            <person name="McKenzie M."/>
            <person name="Knabel M."/>
            <person name="Harris A."/>
            <person name="Allan A.C."/>
            <person name="Gleave A."/>
            <person name="Chen A."/>
            <person name="Janssen B.J."/>
            <person name="Plunkett B."/>
            <person name="Ampomah-Dwamena C."/>
            <person name="Voogd C."/>
            <person name="Leif D."/>
            <person name="Lafferty D."/>
            <person name="Souleyre E.J.F."/>
            <person name="Varkonyi-Gasic E."/>
            <person name="Gambi F."/>
            <person name="Hanley J."/>
            <person name="Yao J.L."/>
            <person name="Cheung J."/>
            <person name="David K.M."/>
            <person name="Warren B."/>
            <person name="Marsh K."/>
            <person name="Snowden K.C."/>
            <person name="Lin-Wang K."/>
            <person name="Brian L."/>
            <person name="Martinez-Sanchez M."/>
            <person name="Wang M."/>
            <person name="Ileperuma N."/>
            <person name="Macnee N."/>
            <person name="Campin R."/>
            <person name="McAtee P."/>
            <person name="Drummond R.S.M."/>
            <person name="Espley R.V."/>
            <person name="Ireland H.S."/>
            <person name="Wu R."/>
            <person name="Atkinson R.G."/>
            <person name="Karunairetnam S."/>
            <person name="Bulley S."/>
            <person name="Chunkath S."/>
            <person name="Hanley Z."/>
            <person name="Storey R."/>
            <person name="Thrimawithana A.H."/>
            <person name="Thomson S."/>
            <person name="David C."/>
            <person name="Testolin R."/>
            <person name="Huang H."/>
            <person name="Hellens R.P."/>
            <person name="Schaffer R.J."/>
        </authorList>
    </citation>
    <scope>NUCLEOTIDE SEQUENCE [LARGE SCALE GENOMIC DNA]</scope>
    <source>
        <strain evidence="8">cv. Red5</strain>
    </source>
</reference>
<dbReference type="OrthoDB" id="1928604at2759"/>
<evidence type="ECO:0000256" key="2">
    <source>
        <dbReference type="ARBA" id="ARBA00023015"/>
    </source>
</evidence>
<dbReference type="InterPro" id="IPR024097">
    <property type="entry name" value="bHLH_ZIP_TF"/>
</dbReference>
<feature type="region of interest" description="Disordered" evidence="5">
    <location>
        <begin position="132"/>
        <end position="156"/>
    </location>
</feature>
<evidence type="ECO:0000256" key="5">
    <source>
        <dbReference type="SAM" id="MobiDB-lite"/>
    </source>
</evidence>
<keyword evidence="3" id="KW-0804">Transcription</keyword>
<comment type="subcellular location">
    <subcellularLocation>
        <location evidence="1">Nucleus</location>
    </subcellularLocation>
</comment>
<organism evidence="7 8">
    <name type="scientific">Actinidia chinensis var. chinensis</name>
    <name type="common">Chinese soft-hair kiwi</name>
    <dbReference type="NCBI Taxonomy" id="1590841"/>
    <lineage>
        <taxon>Eukaryota</taxon>
        <taxon>Viridiplantae</taxon>
        <taxon>Streptophyta</taxon>
        <taxon>Embryophyta</taxon>
        <taxon>Tracheophyta</taxon>
        <taxon>Spermatophyta</taxon>
        <taxon>Magnoliopsida</taxon>
        <taxon>eudicotyledons</taxon>
        <taxon>Gunneridae</taxon>
        <taxon>Pentapetalae</taxon>
        <taxon>asterids</taxon>
        <taxon>Ericales</taxon>
        <taxon>Actinidiaceae</taxon>
        <taxon>Actinidia</taxon>
    </lineage>
</organism>
<dbReference type="SMART" id="SM00353">
    <property type="entry name" value="HLH"/>
    <property type="match status" value="1"/>
</dbReference>
<evidence type="ECO:0000256" key="1">
    <source>
        <dbReference type="ARBA" id="ARBA00004123"/>
    </source>
</evidence>
<reference evidence="7 8" key="1">
    <citation type="submission" date="2017-07" db="EMBL/GenBank/DDBJ databases">
        <title>An improved, manually edited Actinidia chinensis var. chinensis (kiwifruit) genome highlights the challenges associated with draft genomes and gene prediction in plants.</title>
        <authorList>
            <person name="Pilkington S."/>
            <person name="Crowhurst R."/>
            <person name="Hilario E."/>
            <person name="Nardozza S."/>
            <person name="Fraser L."/>
            <person name="Peng Y."/>
            <person name="Gunaseelan K."/>
            <person name="Simpson R."/>
            <person name="Tahir J."/>
            <person name="Deroles S."/>
            <person name="Templeton K."/>
            <person name="Luo Z."/>
            <person name="Davy M."/>
            <person name="Cheng C."/>
            <person name="Mcneilage M."/>
            <person name="Scaglione D."/>
            <person name="Liu Y."/>
            <person name="Zhang Q."/>
            <person name="Datson P."/>
            <person name="De Silva N."/>
            <person name="Gardiner S."/>
            <person name="Bassett H."/>
            <person name="Chagne D."/>
            <person name="Mccallum J."/>
            <person name="Dzierzon H."/>
            <person name="Deng C."/>
            <person name="Wang Y.-Y."/>
            <person name="Barron N."/>
            <person name="Manako K."/>
            <person name="Bowen J."/>
            <person name="Foster T."/>
            <person name="Erridge Z."/>
            <person name="Tiffin H."/>
            <person name="Waite C."/>
            <person name="Davies K."/>
            <person name="Grierson E."/>
            <person name="Laing W."/>
            <person name="Kirk R."/>
            <person name="Chen X."/>
            <person name="Wood M."/>
            <person name="Montefiori M."/>
            <person name="Brummell D."/>
            <person name="Schwinn K."/>
            <person name="Catanach A."/>
            <person name="Fullerton C."/>
            <person name="Li D."/>
            <person name="Meiyalaghan S."/>
            <person name="Nieuwenhuizen N."/>
            <person name="Read N."/>
            <person name="Prakash R."/>
            <person name="Hunter D."/>
            <person name="Zhang H."/>
            <person name="Mckenzie M."/>
            <person name="Knabel M."/>
            <person name="Harris A."/>
            <person name="Allan A."/>
            <person name="Chen A."/>
            <person name="Janssen B."/>
            <person name="Plunkett B."/>
            <person name="Dwamena C."/>
            <person name="Voogd C."/>
            <person name="Leif D."/>
            <person name="Lafferty D."/>
            <person name="Souleyre E."/>
            <person name="Varkonyi-Gasic E."/>
            <person name="Gambi F."/>
            <person name="Hanley J."/>
            <person name="Yao J.-L."/>
            <person name="Cheung J."/>
            <person name="David K."/>
            <person name="Warren B."/>
            <person name="Marsh K."/>
            <person name="Snowden K."/>
            <person name="Lin-Wang K."/>
            <person name="Brian L."/>
            <person name="Martinez-Sanchez M."/>
            <person name="Wang M."/>
            <person name="Ileperuma N."/>
            <person name="Macnee N."/>
            <person name="Campin R."/>
            <person name="Mcatee P."/>
            <person name="Drummond R."/>
            <person name="Espley R."/>
            <person name="Ireland H."/>
            <person name="Wu R."/>
            <person name="Atkinson R."/>
            <person name="Karunairetnam S."/>
            <person name="Bulley S."/>
            <person name="Chunkath S."/>
            <person name="Hanley Z."/>
            <person name="Storey R."/>
            <person name="Thrimawithana A."/>
            <person name="Thomson S."/>
            <person name="David C."/>
            <person name="Testolin R."/>
        </authorList>
    </citation>
    <scope>NUCLEOTIDE SEQUENCE [LARGE SCALE GENOMIC DNA]</scope>
    <source>
        <strain evidence="8">cv. Red5</strain>
        <tissue evidence="7">Young leaf</tissue>
    </source>
</reference>
<dbReference type="Pfam" id="PF00010">
    <property type="entry name" value="HLH"/>
    <property type="match status" value="1"/>
</dbReference>
<feature type="compositionally biased region" description="Basic and acidic residues" evidence="5">
    <location>
        <begin position="132"/>
        <end position="154"/>
    </location>
</feature>
<proteinExistence type="predicted"/>
<evidence type="ECO:0000259" key="6">
    <source>
        <dbReference type="PROSITE" id="PS50888"/>
    </source>
</evidence>
<dbReference type="PANTHER" id="PTHR12565">
    <property type="entry name" value="STEROL REGULATORY ELEMENT-BINDING PROTEIN"/>
    <property type="match status" value="1"/>
</dbReference>
<dbReference type="InterPro" id="IPR036638">
    <property type="entry name" value="HLH_DNA-bd_sf"/>
</dbReference>
<gene>
    <name evidence="7" type="ORF">CEY00_Acc16299</name>
</gene>
<dbReference type="AlphaFoldDB" id="A0A2R6QQ84"/>
<keyword evidence="4" id="KW-0539">Nucleus</keyword>
<evidence type="ECO:0000313" key="7">
    <source>
        <dbReference type="EMBL" id="PSS12089.1"/>
    </source>
</evidence>
<protein>
    <submittedName>
        <fullName evidence="7">Transcription factor bHLH137 like</fullName>
    </submittedName>
</protein>
<name>A0A2R6QQ84_ACTCC</name>
<evidence type="ECO:0000256" key="4">
    <source>
        <dbReference type="ARBA" id="ARBA00023242"/>
    </source>
</evidence>
<dbReference type="PROSITE" id="PS50888">
    <property type="entry name" value="BHLH"/>
    <property type="match status" value="1"/>
</dbReference>
<dbReference type="Proteomes" id="UP000241394">
    <property type="component" value="Chromosome LG14"/>
</dbReference>
<sequence>MTALNSSHHHPPFIVPDSVYVPNTLHKMSCLLEQEMIKTFPCFSPIRPSNYLQESPFMHLHKQDMNGSVENRNSMKVPVNYIKKQGIDSSSMVGELKTVDQGETQLEKKRKTMGCKVDRVQGKCKKEKKCDGMSRNREDKKVKAETKDKKKANEEAPTGYVHVRARRGQATDSHSLAERVRREKISDRMKLLQSLVPGCDKQIIGKALILDEIINYVQSLQSQVEFLVMKIASVYPTLNDLDTNMPASQNFCNLESPLTHVLQSNSMELMTTETIMTSISTSFLHQPDERSIFFSQEDGDLLGDITDQTQNLMNEYGHHNFCSF</sequence>
<dbReference type="FunFam" id="4.10.280.10:FF:000002">
    <property type="entry name" value="Basic helix-loop-helix transcription factor"/>
    <property type="match status" value="1"/>
</dbReference>
<dbReference type="Gramene" id="PSS12089">
    <property type="protein sequence ID" value="PSS12089"/>
    <property type="gene ID" value="CEY00_Acc16299"/>
</dbReference>